<evidence type="ECO:0000313" key="1">
    <source>
        <dbReference type="EMBL" id="AZI56189.1"/>
    </source>
</evidence>
<dbReference type="AlphaFoldDB" id="A0A3G8ZFP6"/>
<dbReference type="RefSeq" id="WP_124986958.1">
    <property type="nucleotide sequence ID" value="NZ_CP034160.1"/>
</dbReference>
<evidence type="ECO:0008006" key="3">
    <source>
        <dbReference type="Google" id="ProtNLM"/>
    </source>
</evidence>
<proteinExistence type="predicted"/>
<reference evidence="2" key="1">
    <citation type="submission" date="2018-11" db="EMBL/GenBank/DDBJ databases">
        <title>Proposal to divide the Flavobacteriaceae and reorganize its genera based on Amino Acid Identity values calculated from whole genome sequences.</title>
        <authorList>
            <person name="Nicholson A.C."/>
            <person name="Gulvik C.A."/>
            <person name="Whitney A.M."/>
            <person name="Sheth M."/>
            <person name="Batra D."/>
            <person name="Pryor J."/>
            <person name="Bernardet J.-F."/>
            <person name="Hugo C."/>
            <person name="Kampfer P."/>
            <person name="Newman J.D."/>
            <person name="McQuiston J.R."/>
        </authorList>
    </citation>
    <scope>NUCLEOTIDE SEQUENCE [LARGE SCALE GENOMIC DNA]</scope>
    <source>
        <strain evidence="2">H6466</strain>
    </source>
</reference>
<protein>
    <recommendedName>
        <fullName evidence="3">Lipopolysaccharide biosynthesis protein</fullName>
    </recommendedName>
</protein>
<dbReference type="Gene3D" id="3.40.50.2000">
    <property type="entry name" value="Glycogen Phosphorylase B"/>
    <property type="match status" value="1"/>
</dbReference>
<dbReference type="Proteomes" id="UP000272316">
    <property type="component" value="Chromosome"/>
</dbReference>
<accession>A0A3G8ZFP6</accession>
<gene>
    <name evidence="1" type="ORF">EIB75_13390</name>
</gene>
<organism evidence="1 2">
    <name type="scientific">Epilithonimonas vandammei</name>
    <dbReference type="NCBI Taxonomy" id="2487072"/>
    <lineage>
        <taxon>Bacteria</taxon>
        <taxon>Pseudomonadati</taxon>
        <taxon>Bacteroidota</taxon>
        <taxon>Flavobacteriia</taxon>
        <taxon>Flavobacteriales</taxon>
        <taxon>Weeksellaceae</taxon>
        <taxon>Chryseobacterium group</taxon>
        <taxon>Epilithonimonas</taxon>
    </lineage>
</organism>
<evidence type="ECO:0000313" key="2">
    <source>
        <dbReference type="Proteomes" id="UP000272316"/>
    </source>
</evidence>
<name>A0A3G8ZFP6_9FLAO</name>
<dbReference type="EMBL" id="CP034160">
    <property type="protein sequence ID" value="AZI56189.1"/>
    <property type="molecule type" value="Genomic_DNA"/>
</dbReference>
<dbReference type="KEGG" id="eva:EIB75_13390"/>
<sequence>MKICLISFDFWNYDYHIVEKLLQKGIDAHHINVGAFSHRNFKERLINTFSKVVLQKNLKHEKRQEFIRKSLEKLGHQDQILILNPDTLDKETIAFARQYTDRLITYLYDNIERCPVDGKLDLFDKIFSFDNKDVAKFGFEKLTNYNYLEYLPQEKQNPKLDLFYITSFDKNRNIILLPLAKQLDTLSLKFQIYVVGKKTWKYKIKYIFMPHLQNISVKFRRKVIPNKIINNYYKNSKAILDLMRVGQIGLSFRIFEAMAMEKKIVTNNPEIRNYNFYNPENILILEDDFSNLNRHFFETPYKKLPKDIYDYYTLENWVDRVFDL</sequence>